<dbReference type="Gene3D" id="1.20.144.10">
    <property type="entry name" value="Phosphatidic acid phosphatase type 2/haloperoxidase"/>
    <property type="match status" value="1"/>
</dbReference>
<feature type="domain" description="Phosphatidic acid phosphatase type 2/haloperoxidase" evidence="8">
    <location>
        <begin position="67"/>
        <end position="174"/>
    </location>
</feature>
<dbReference type="Pfam" id="PF01569">
    <property type="entry name" value="PAP2"/>
    <property type="match status" value="1"/>
</dbReference>
<evidence type="ECO:0000256" key="4">
    <source>
        <dbReference type="ARBA" id="ARBA00022801"/>
    </source>
</evidence>
<keyword evidence="5 7" id="KW-1133">Transmembrane helix</keyword>
<dbReference type="AlphaFoldDB" id="B6BWZ4"/>
<evidence type="ECO:0000256" key="1">
    <source>
        <dbReference type="ARBA" id="ARBA00004651"/>
    </source>
</evidence>
<dbReference type="Proteomes" id="UP000004188">
    <property type="component" value="Unassembled WGS sequence"/>
</dbReference>
<dbReference type="InterPro" id="IPR036938">
    <property type="entry name" value="PAP2/HPO_sf"/>
</dbReference>
<sequence>MPKAIRSIINQCNKVDTDWCIKLNRLSKNLYIQNFFNFISWLGNGKIWYLIIFLIPFISDSGILISIEMISFGLIGTAIYRILKKKINRPRPYKINQSIYLGGKILDQFSFPSGHTLHAVIFSLILIFYFSFVSEILLIFTMLIALSRVILGMHYPSDVFVGGLIGYIIFNLFLYYKNYENFILI</sequence>
<evidence type="ECO:0000256" key="5">
    <source>
        <dbReference type="ARBA" id="ARBA00022989"/>
    </source>
</evidence>
<dbReference type="CDD" id="cd01610">
    <property type="entry name" value="PAP2_like"/>
    <property type="match status" value="1"/>
</dbReference>
<evidence type="ECO:0000259" key="8">
    <source>
        <dbReference type="SMART" id="SM00014"/>
    </source>
</evidence>
<dbReference type="InterPro" id="IPR000326">
    <property type="entry name" value="PAP2/HPO"/>
</dbReference>
<evidence type="ECO:0000256" key="6">
    <source>
        <dbReference type="ARBA" id="ARBA00023136"/>
    </source>
</evidence>
<evidence type="ECO:0000256" key="3">
    <source>
        <dbReference type="ARBA" id="ARBA00022692"/>
    </source>
</evidence>
<dbReference type="GO" id="GO:0005886">
    <property type="term" value="C:plasma membrane"/>
    <property type="evidence" value="ECO:0007669"/>
    <property type="project" value="UniProtKB-SubCell"/>
</dbReference>
<dbReference type="HOGENOM" id="CLU_072573_10_2_4"/>
<feature type="transmembrane region" description="Helical" evidence="7">
    <location>
        <begin position="35"/>
        <end position="57"/>
    </location>
</feature>
<protein>
    <submittedName>
        <fullName evidence="9">Membrane-associated phospholipid phosphatase</fullName>
    </submittedName>
</protein>
<accession>B6BWZ4</accession>
<dbReference type="EMBL" id="DS995299">
    <property type="protein sequence ID" value="EDZ64587.1"/>
    <property type="molecule type" value="Genomic_DNA"/>
</dbReference>
<keyword evidence="2" id="KW-1003">Cell membrane</keyword>
<dbReference type="STRING" id="314607.KB13_719"/>
<dbReference type="PANTHER" id="PTHR14969:SF62">
    <property type="entry name" value="DECAPRENYLPHOSPHORYL-5-PHOSPHORIBOSE PHOSPHATASE RV3807C-RELATED"/>
    <property type="match status" value="1"/>
</dbReference>
<keyword evidence="4" id="KW-0378">Hydrolase</keyword>
<keyword evidence="3 7" id="KW-0812">Transmembrane</keyword>
<dbReference type="PANTHER" id="PTHR14969">
    <property type="entry name" value="SPHINGOSINE-1-PHOSPHATE PHOSPHOHYDROLASE"/>
    <property type="match status" value="1"/>
</dbReference>
<feature type="transmembrane region" description="Helical" evidence="7">
    <location>
        <begin position="119"/>
        <end position="147"/>
    </location>
</feature>
<evidence type="ECO:0000313" key="9">
    <source>
        <dbReference type="EMBL" id="EDZ64587.1"/>
    </source>
</evidence>
<evidence type="ECO:0000313" key="10">
    <source>
        <dbReference type="Proteomes" id="UP000004188"/>
    </source>
</evidence>
<feature type="transmembrane region" description="Helical" evidence="7">
    <location>
        <begin position="63"/>
        <end position="83"/>
    </location>
</feature>
<comment type="subcellular location">
    <subcellularLocation>
        <location evidence="1">Cell membrane</location>
        <topology evidence="1">Multi-pass membrane protein</topology>
    </subcellularLocation>
</comment>
<keyword evidence="6 7" id="KW-0472">Membrane</keyword>
<dbReference type="SUPFAM" id="SSF48317">
    <property type="entry name" value="Acid phosphatase/Vanadium-dependent haloperoxidase"/>
    <property type="match status" value="1"/>
</dbReference>
<dbReference type="SMART" id="SM00014">
    <property type="entry name" value="acidPPc"/>
    <property type="match status" value="1"/>
</dbReference>
<feature type="transmembrane region" description="Helical" evidence="7">
    <location>
        <begin position="159"/>
        <end position="176"/>
    </location>
</feature>
<dbReference type="GO" id="GO:0016787">
    <property type="term" value="F:hydrolase activity"/>
    <property type="evidence" value="ECO:0007669"/>
    <property type="project" value="UniProtKB-KW"/>
</dbReference>
<gene>
    <name evidence="9" type="ORF">KB13_719</name>
</gene>
<name>B6BWZ4_9PROT</name>
<organism evidence="9 10">
    <name type="scientific">beta proteobacterium KB13</name>
    <dbReference type="NCBI Taxonomy" id="314607"/>
    <lineage>
        <taxon>Bacteria</taxon>
        <taxon>Pseudomonadati</taxon>
        <taxon>Pseudomonadota</taxon>
        <taxon>Betaproteobacteria</taxon>
        <taxon>Nitrosomonadales</taxon>
        <taxon>OM43 clade</taxon>
    </lineage>
</organism>
<dbReference type="eggNOG" id="COG0671">
    <property type="taxonomic scope" value="Bacteria"/>
</dbReference>
<proteinExistence type="predicted"/>
<keyword evidence="10" id="KW-1185">Reference proteome</keyword>
<evidence type="ECO:0000256" key="2">
    <source>
        <dbReference type="ARBA" id="ARBA00022475"/>
    </source>
</evidence>
<evidence type="ECO:0000256" key="7">
    <source>
        <dbReference type="SAM" id="Phobius"/>
    </source>
</evidence>
<reference evidence="10" key="1">
    <citation type="journal article" date="2012" name="Stand. Genomic Sci.">
        <title>Genome sequence of strain HIMB624, a cultured representative from the OM43 clade of marine Betaproteobacteria.</title>
        <authorList>
            <person name="Huggett M.J."/>
            <person name="Hayakawa D.H."/>
            <person name="Rappe M.S."/>
        </authorList>
    </citation>
    <scope>NUCLEOTIDE SEQUENCE [LARGE SCALE GENOMIC DNA]</scope>
    <source>
        <strain evidence="10">KB13</strain>
    </source>
</reference>